<evidence type="ECO:0000313" key="1">
    <source>
        <dbReference type="EMBL" id="KAK4887468.1"/>
    </source>
</evidence>
<name>A0AAN7PJ07_9COLE</name>
<organism evidence="1 2">
    <name type="scientific">Aquatica leii</name>
    <dbReference type="NCBI Taxonomy" id="1421715"/>
    <lineage>
        <taxon>Eukaryota</taxon>
        <taxon>Metazoa</taxon>
        <taxon>Ecdysozoa</taxon>
        <taxon>Arthropoda</taxon>
        <taxon>Hexapoda</taxon>
        <taxon>Insecta</taxon>
        <taxon>Pterygota</taxon>
        <taxon>Neoptera</taxon>
        <taxon>Endopterygota</taxon>
        <taxon>Coleoptera</taxon>
        <taxon>Polyphaga</taxon>
        <taxon>Elateriformia</taxon>
        <taxon>Elateroidea</taxon>
        <taxon>Lampyridae</taxon>
        <taxon>Luciolinae</taxon>
        <taxon>Aquatica</taxon>
    </lineage>
</organism>
<dbReference type="EMBL" id="JARPUR010000001">
    <property type="protein sequence ID" value="KAK4887468.1"/>
    <property type="molecule type" value="Genomic_DNA"/>
</dbReference>
<comment type="caution">
    <text evidence="1">The sequence shown here is derived from an EMBL/GenBank/DDBJ whole genome shotgun (WGS) entry which is preliminary data.</text>
</comment>
<accession>A0AAN7PJ07</accession>
<protein>
    <submittedName>
        <fullName evidence="1">Uncharacterized protein</fullName>
    </submittedName>
</protein>
<evidence type="ECO:0000313" key="2">
    <source>
        <dbReference type="Proteomes" id="UP001353858"/>
    </source>
</evidence>
<proteinExistence type="predicted"/>
<sequence length="154" mass="17248">MNKEKLKGGAEKLREKRKKAMELEAHKSKNIKFMFEKLAPSSIISQPQPSQELSEKIVSFPEYVSSQVETRIQNDGENQAFTSTALTTPSNGIELVRIVTPHNHASEATRVPVLNILSRMKERARDTEETPALMPKCMAESTIRGITDVIPNKS</sequence>
<dbReference type="Proteomes" id="UP001353858">
    <property type="component" value="Unassembled WGS sequence"/>
</dbReference>
<reference evidence="2" key="1">
    <citation type="submission" date="2023-01" db="EMBL/GenBank/DDBJ databases">
        <title>Key to firefly adult light organ development and bioluminescence: homeobox transcription factors regulate luciferase expression and transportation to peroxisome.</title>
        <authorList>
            <person name="Fu X."/>
        </authorList>
    </citation>
    <scope>NUCLEOTIDE SEQUENCE [LARGE SCALE GENOMIC DNA]</scope>
</reference>
<keyword evidence="2" id="KW-1185">Reference proteome</keyword>
<dbReference type="AlphaFoldDB" id="A0AAN7PJ07"/>
<gene>
    <name evidence="1" type="ORF">RN001_003739</name>
</gene>